<dbReference type="EMBL" id="JAOYFB010000039">
    <property type="protein sequence ID" value="KAK4029137.1"/>
    <property type="molecule type" value="Genomic_DNA"/>
</dbReference>
<evidence type="ECO:0000313" key="2">
    <source>
        <dbReference type="Proteomes" id="UP001234178"/>
    </source>
</evidence>
<gene>
    <name evidence="1" type="ORF">OUZ56_022147</name>
</gene>
<evidence type="ECO:0000313" key="1">
    <source>
        <dbReference type="EMBL" id="KAK4029137.1"/>
    </source>
</evidence>
<name>A0ABR0AVI8_9CRUS</name>
<evidence type="ECO:0008006" key="3">
    <source>
        <dbReference type="Google" id="ProtNLM"/>
    </source>
</evidence>
<proteinExistence type="predicted"/>
<accession>A0ABR0AVI8</accession>
<keyword evidence="2" id="KW-1185">Reference proteome</keyword>
<protein>
    <recommendedName>
        <fullName evidence="3">FAST kinase domain-containing protein</fullName>
    </recommendedName>
</protein>
<sequence>MLAAFIKMLSSWKQPCLSFSQQYVLAQRVSITVHHKFSTRNIAEKVDRSPTFKERSFDFFQKSEKYKDMWVPSNKMFHIPSYCETDGQSKRTMTDLIIDFSVSETVSNALKKPACYSSLISGPSQEKNVSLVLDHCTGNEALIMANTLFRIVGENFKKGFFYRYLLCKANHWIKNCSSHQELVIWSFLFSLEKSQQSNACLRCIYERFKTDVSLFQCLNAFEMSILCNAWFTSNIIVSAKPMLRIVENLLRAEICLSPGVFSQETLSMLKVLRKAGFGTDHLFESLMSSLSSPNARNLNLAQATHALALLADHRCLVDENLIQNITHLIETTAKKPLQMPYVFMHPSRGTRVKDLTRFLWTASCLIPTNVISQDRIASEIIDQVDAGWNTGSFQLDHDCHLLSDFFLSLACWKIYPQSLIDKIIDRSFIDVVLRQRQTIRQSRLALFLVAAQIEASHLPLVNKFLPEIASNLPPYKVEKELLKRPQLARLAGLIDRYREELGWENIHCCTTVPHLNLAGLTFDHEGGKVAVEVLDSHVCMRHSNIPERLLNLKIRLSRELGYKVIELDVQQTNRKEQEAEVEVHIYSDQQVAMIRKCLEKLYM</sequence>
<organism evidence="1 2">
    <name type="scientific">Daphnia magna</name>
    <dbReference type="NCBI Taxonomy" id="35525"/>
    <lineage>
        <taxon>Eukaryota</taxon>
        <taxon>Metazoa</taxon>
        <taxon>Ecdysozoa</taxon>
        <taxon>Arthropoda</taxon>
        <taxon>Crustacea</taxon>
        <taxon>Branchiopoda</taxon>
        <taxon>Diplostraca</taxon>
        <taxon>Cladocera</taxon>
        <taxon>Anomopoda</taxon>
        <taxon>Daphniidae</taxon>
        <taxon>Daphnia</taxon>
    </lineage>
</organism>
<reference evidence="1 2" key="1">
    <citation type="journal article" date="2023" name="Nucleic Acids Res.">
        <title>The hologenome of Daphnia magna reveals possible DNA methylation and microbiome-mediated evolution of the host genome.</title>
        <authorList>
            <person name="Chaturvedi A."/>
            <person name="Li X."/>
            <person name="Dhandapani V."/>
            <person name="Marshall H."/>
            <person name="Kissane S."/>
            <person name="Cuenca-Cambronero M."/>
            <person name="Asole G."/>
            <person name="Calvet F."/>
            <person name="Ruiz-Romero M."/>
            <person name="Marangio P."/>
            <person name="Guigo R."/>
            <person name="Rago D."/>
            <person name="Mirbahai L."/>
            <person name="Eastwood N."/>
            <person name="Colbourne J.K."/>
            <person name="Zhou J."/>
            <person name="Mallon E."/>
            <person name="Orsini L."/>
        </authorList>
    </citation>
    <scope>NUCLEOTIDE SEQUENCE [LARGE SCALE GENOMIC DNA]</scope>
    <source>
        <strain evidence="1">LRV0_1</strain>
    </source>
</reference>
<comment type="caution">
    <text evidence="1">The sequence shown here is derived from an EMBL/GenBank/DDBJ whole genome shotgun (WGS) entry which is preliminary data.</text>
</comment>
<dbReference type="Proteomes" id="UP001234178">
    <property type="component" value="Unassembled WGS sequence"/>
</dbReference>